<comment type="caution">
    <text evidence="2">The sequence shown here is derived from an EMBL/GenBank/DDBJ whole genome shotgun (WGS) entry which is preliminary data.</text>
</comment>
<dbReference type="AlphaFoldDB" id="A0AAE0XQC7"/>
<feature type="region of interest" description="Disordered" evidence="1">
    <location>
        <begin position="1"/>
        <end position="23"/>
    </location>
</feature>
<name>A0AAE0XQC7_9GAST</name>
<reference evidence="2" key="1">
    <citation type="journal article" date="2023" name="G3 (Bethesda)">
        <title>A reference genome for the long-term kleptoplast-retaining sea slug Elysia crispata morphotype clarki.</title>
        <authorList>
            <person name="Eastman K.E."/>
            <person name="Pendleton A.L."/>
            <person name="Shaikh M.A."/>
            <person name="Suttiyut T."/>
            <person name="Ogas R."/>
            <person name="Tomko P."/>
            <person name="Gavelis G."/>
            <person name="Widhalm J.R."/>
            <person name="Wisecaver J.H."/>
        </authorList>
    </citation>
    <scope>NUCLEOTIDE SEQUENCE</scope>
    <source>
        <strain evidence="2">ECLA1</strain>
    </source>
</reference>
<organism evidence="2 3">
    <name type="scientific">Elysia crispata</name>
    <name type="common">lettuce slug</name>
    <dbReference type="NCBI Taxonomy" id="231223"/>
    <lineage>
        <taxon>Eukaryota</taxon>
        <taxon>Metazoa</taxon>
        <taxon>Spiralia</taxon>
        <taxon>Lophotrochozoa</taxon>
        <taxon>Mollusca</taxon>
        <taxon>Gastropoda</taxon>
        <taxon>Heterobranchia</taxon>
        <taxon>Euthyneura</taxon>
        <taxon>Panpulmonata</taxon>
        <taxon>Sacoglossa</taxon>
        <taxon>Placobranchoidea</taxon>
        <taxon>Plakobranchidae</taxon>
        <taxon>Elysia</taxon>
    </lineage>
</organism>
<sequence length="506" mass="54882">MAQNSEPSCNSPTNNKGFAFLTSGSNGRPSASLFPIRDGRPSTLLFPIRDHPHSTSDSTALIHRSHAFSYNPHIRRNLPRSSAFQQDPGGNTSDKERAIHLTLVTADSKPPKRAQRRSSLFYANIESQKQLQVSVLTRSSLSFSKEHENPSSVRRSPRRYSAAQGSLDDISQDAAIFLQKTYTTTLSNQHGEFQINSNKSLALGSWASSTPPPLTWGNGDAGQVLASSSWMSIEGVKETTLVAASPLLTATADVSGNAVSASTPIPLAVDRNHNTFPSIGATTILDSINLQRSLTEISMKVLALPSTPNVTGFLDYVSHACALIPINDNDTQISVITQCPIENLLIGTSRPPCKILSAIASSPSTFFILNGGLKTADGNVNQNLPASNRNQDPERNAINDDNNLLETIPQDGAMALNSMKPEIKTYFIQDTIQVKPRSSKSTDPSSVVHVPEIDSEHRLDNGKEGQSGVGLFSWAWRIRAWLGATRDREQMEVSQKDLNIIAPSSF</sequence>
<proteinExistence type="predicted"/>
<evidence type="ECO:0000313" key="3">
    <source>
        <dbReference type="Proteomes" id="UP001283361"/>
    </source>
</evidence>
<protein>
    <submittedName>
        <fullName evidence="2">Uncharacterized protein</fullName>
    </submittedName>
</protein>
<accession>A0AAE0XQC7</accession>
<evidence type="ECO:0000313" key="2">
    <source>
        <dbReference type="EMBL" id="KAK3701982.1"/>
    </source>
</evidence>
<dbReference type="Proteomes" id="UP001283361">
    <property type="component" value="Unassembled WGS sequence"/>
</dbReference>
<evidence type="ECO:0000256" key="1">
    <source>
        <dbReference type="SAM" id="MobiDB-lite"/>
    </source>
</evidence>
<gene>
    <name evidence="2" type="ORF">RRG08_017872</name>
</gene>
<keyword evidence="3" id="KW-1185">Reference proteome</keyword>
<dbReference type="EMBL" id="JAWDGP010007871">
    <property type="protein sequence ID" value="KAK3701982.1"/>
    <property type="molecule type" value="Genomic_DNA"/>
</dbReference>